<organism evidence="16 17">
    <name type="scientific">Cellvibrio zantedeschiae</name>
    <dbReference type="NCBI Taxonomy" id="1237077"/>
    <lineage>
        <taxon>Bacteria</taxon>
        <taxon>Pseudomonadati</taxon>
        <taxon>Pseudomonadota</taxon>
        <taxon>Gammaproteobacteria</taxon>
        <taxon>Cellvibrionales</taxon>
        <taxon>Cellvibrionaceae</taxon>
        <taxon>Cellvibrio</taxon>
    </lineage>
</organism>
<keyword evidence="9 11" id="KW-0472">Membrane</keyword>
<keyword evidence="6" id="KW-0408">Iron</keyword>
<dbReference type="SUPFAM" id="SSF56935">
    <property type="entry name" value="Porins"/>
    <property type="match status" value="1"/>
</dbReference>
<evidence type="ECO:0000259" key="15">
    <source>
        <dbReference type="Pfam" id="PF07715"/>
    </source>
</evidence>
<dbReference type="Gene3D" id="2.170.130.10">
    <property type="entry name" value="TonB-dependent receptor, plug domain"/>
    <property type="match status" value="1"/>
</dbReference>
<dbReference type="Pfam" id="PF00593">
    <property type="entry name" value="TonB_dep_Rec_b-barrel"/>
    <property type="match status" value="1"/>
</dbReference>
<keyword evidence="2 11" id="KW-0813">Transport</keyword>
<evidence type="ECO:0000256" key="3">
    <source>
        <dbReference type="ARBA" id="ARBA00022452"/>
    </source>
</evidence>
<keyword evidence="16" id="KW-0675">Receptor</keyword>
<evidence type="ECO:0000256" key="5">
    <source>
        <dbReference type="ARBA" id="ARBA00022692"/>
    </source>
</evidence>
<keyword evidence="17" id="KW-1185">Reference proteome</keyword>
<dbReference type="InterPro" id="IPR012910">
    <property type="entry name" value="Plug_dom"/>
</dbReference>
<keyword evidence="7" id="KW-0406">Ion transport</keyword>
<gene>
    <name evidence="16" type="ORF">GCM10011613_15640</name>
</gene>
<comment type="subcellular location">
    <subcellularLocation>
        <location evidence="1 11">Cell outer membrane</location>
        <topology evidence="1 11">Multi-pass membrane protein</topology>
    </subcellularLocation>
</comment>
<dbReference type="Proteomes" id="UP000619761">
    <property type="component" value="Unassembled WGS sequence"/>
</dbReference>
<evidence type="ECO:0000256" key="2">
    <source>
        <dbReference type="ARBA" id="ARBA00022448"/>
    </source>
</evidence>
<keyword evidence="5 11" id="KW-0812">Transmembrane</keyword>
<protein>
    <submittedName>
        <fullName evidence="16">TonB-dependent receptor</fullName>
    </submittedName>
</protein>
<feature type="signal peptide" evidence="13">
    <location>
        <begin position="1"/>
        <end position="50"/>
    </location>
</feature>
<reference evidence="17" key="1">
    <citation type="journal article" date="2019" name="Int. J. Syst. Evol. Microbiol.">
        <title>The Global Catalogue of Microorganisms (GCM) 10K type strain sequencing project: providing services to taxonomists for standard genome sequencing and annotation.</title>
        <authorList>
            <consortium name="The Broad Institute Genomics Platform"/>
            <consortium name="The Broad Institute Genome Sequencing Center for Infectious Disease"/>
            <person name="Wu L."/>
            <person name="Ma J."/>
        </authorList>
    </citation>
    <scope>NUCLEOTIDE SEQUENCE [LARGE SCALE GENOMIC DNA]</scope>
    <source>
        <strain evidence="17">KCTC 32239</strain>
    </source>
</reference>
<feature type="domain" description="TonB-dependent receptor-like beta-barrel" evidence="14">
    <location>
        <begin position="428"/>
        <end position="846"/>
    </location>
</feature>
<dbReference type="EMBL" id="BMYZ01000001">
    <property type="protein sequence ID" value="GGY71668.1"/>
    <property type="molecule type" value="Genomic_DNA"/>
</dbReference>
<comment type="caution">
    <text evidence="16">The sequence shown here is derived from an EMBL/GenBank/DDBJ whole genome shotgun (WGS) entry which is preliminary data.</text>
</comment>
<evidence type="ECO:0000256" key="4">
    <source>
        <dbReference type="ARBA" id="ARBA00022496"/>
    </source>
</evidence>
<sequence>MSISRYPRLLNVQQASTNAARTTQPFTRKFIATAISFVIGASLTSFNVYAADEATDKDKQQQKSKAVKLETVVVTSRNRAEAAQEVPLPVRVIGGERLDRDDIKSVWDLPSVAPNLQLNNPGENARKVSPGIRGLGRGGANDSMEQSVGTIVDGVTLYYSGQAWADYVDLDRIEVLYGPQGTLVGKNTSLGAIKIATKAPSFKPSSKFEVTTGELNTLQGKFSTTGPLIDDLLAYRGTFLVTRKDGLYDNTYLNFGKSRETWREENKVAGRIQFLLTPNEDFTGRFIFDKLRSDERVNTGNVLASNGPDIFADGTARPLTTPITANTGYTPSGQYSSVGYLGKFAERSAWFHNADGTVYQPPVGTTDIENSQARPQLTNQHGASAQFDWHVANHTFTSITAYRYQDFDIKNGGQFGKFYVSNSGQQLWNDQFSQELRVASDTAEKKAFDYQAGIYYLDAEVYSDDPSFYGPDAGAWNARAAQYTTLVANTTPSLRAAGRELLRASLDGVYQSSATDATVQSLAAYAQADWHISDKATLSFGVRDTEESKQNKIATQIDRPGEDLDALGALYGATAAQIKAAKDIRLASVPIPNGFDFVKANDIDANLVAWNISPSYKLSEDVNLYASVGRGVKSGFIYFQQYVAPTDAGFVSYIKPEKVLDYELGIKSLLLGRTLQLNVNLYNTEVTDYQASWRRDDPNSTVTGQTISGWGNAPKVVARGIELESNYRFNQELDFNLAAAYNKATYEAEWLVQTPELLATNKYFDAKGQQIANVPKVVINYGLNYQTPVAGYLGRITLQNTYRSSSYFNDNHADFTRQDAYNVTNLSLAIGSLNKKWEAQLNIRNLLDTDYATSKSTYSATAGQTLNIGAPRYTSVTLKYNL</sequence>
<evidence type="ECO:0000256" key="11">
    <source>
        <dbReference type="PROSITE-ProRule" id="PRU01360"/>
    </source>
</evidence>
<evidence type="ECO:0000256" key="1">
    <source>
        <dbReference type="ARBA" id="ARBA00004571"/>
    </source>
</evidence>
<evidence type="ECO:0000313" key="16">
    <source>
        <dbReference type="EMBL" id="GGY71668.1"/>
    </source>
</evidence>
<evidence type="ECO:0000256" key="12">
    <source>
        <dbReference type="RuleBase" id="RU003357"/>
    </source>
</evidence>
<dbReference type="InterPro" id="IPR039426">
    <property type="entry name" value="TonB-dep_rcpt-like"/>
</dbReference>
<evidence type="ECO:0000259" key="14">
    <source>
        <dbReference type="Pfam" id="PF00593"/>
    </source>
</evidence>
<dbReference type="InterPro" id="IPR000531">
    <property type="entry name" value="Beta-barrel_TonB"/>
</dbReference>
<dbReference type="RefSeq" id="WP_189417346.1">
    <property type="nucleotide sequence ID" value="NZ_BMYZ01000001.1"/>
</dbReference>
<keyword evidence="4" id="KW-0410">Iron transport</keyword>
<evidence type="ECO:0000256" key="6">
    <source>
        <dbReference type="ARBA" id="ARBA00023004"/>
    </source>
</evidence>
<accession>A0ABQ3AZK3</accession>
<dbReference type="PANTHER" id="PTHR32552:SF81">
    <property type="entry name" value="TONB-DEPENDENT OUTER MEMBRANE RECEPTOR"/>
    <property type="match status" value="1"/>
</dbReference>
<evidence type="ECO:0000256" key="8">
    <source>
        <dbReference type="ARBA" id="ARBA00023077"/>
    </source>
</evidence>
<keyword evidence="8 12" id="KW-0798">TonB box</keyword>
<evidence type="ECO:0000313" key="17">
    <source>
        <dbReference type="Proteomes" id="UP000619761"/>
    </source>
</evidence>
<dbReference type="InterPro" id="IPR036942">
    <property type="entry name" value="Beta-barrel_TonB_sf"/>
</dbReference>
<comment type="similarity">
    <text evidence="11 12">Belongs to the TonB-dependent receptor family.</text>
</comment>
<dbReference type="Gene3D" id="2.40.170.20">
    <property type="entry name" value="TonB-dependent receptor, beta-barrel domain"/>
    <property type="match status" value="1"/>
</dbReference>
<dbReference type="InterPro" id="IPR037066">
    <property type="entry name" value="Plug_dom_sf"/>
</dbReference>
<evidence type="ECO:0000256" key="10">
    <source>
        <dbReference type="ARBA" id="ARBA00023237"/>
    </source>
</evidence>
<dbReference type="PROSITE" id="PS52016">
    <property type="entry name" value="TONB_DEPENDENT_REC_3"/>
    <property type="match status" value="1"/>
</dbReference>
<keyword evidence="3 11" id="KW-1134">Transmembrane beta strand</keyword>
<proteinExistence type="inferred from homology"/>
<name>A0ABQ3AZK3_9GAMM</name>
<evidence type="ECO:0000256" key="9">
    <source>
        <dbReference type="ARBA" id="ARBA00023136"/>
    </source>
</evidence>
<evidence type="ECO:0000256" key="13">
    <source>
        <dbReference type="SAM" id="SignalP"/>
    </source>
</evidence>
<dbReference type="PANTHER" id="PTHR32552">
    <property type="entry name" value="FERRICHROME IRON RECEPTOR-RELATED"/>
    <property type="match status" value="1"/>
</dbReference>
<keyword evidence="10 11" id="KW-0998">Cell outer membrane</keyword>
<feature type="domain" description="TonB-dependent receptor plug" evidence="15">
    <location>
        <begin position="83"/>
        <end position="191"/>
    </location>
</feature>
<keyword evidence="13" id="KW-0732">Signal</keyword>
<feature type="chain" id="PRO_5046614149" evidence="13">
    <location>
        <begin position="51"/>
        <end position="882"/>
    </location>
</feature>
<dbReference type="Pfam" id="PF07715">
    <property type="entry name" value="Plug"/>
    <property type="match status" value="1"/>
</dbReference>
<evidence type="ECO:0000256" key="7">
    <source>
        <dbReference type="ARBA" id="ARBA00023065"/>
    </source>
</evidence>